<dbReference type="PANTHER" id="PTHR33602:SF1">
    <property type="entry name" value="REGULATORY PROTEIN RECX FAMILY PROTEIN"/>
    <property type="match status" value="1"/>
</dbReference>
<dbReference type="InterPro" id="IPR003783">
    <property type="entry name" value="Regulatory_RecX"/>
</dbReference>
<keyword evidence="8" id="KW-1185">Reference proteome</keyword>
<evidence type="ECO:0000256" key="2">
    <source>
        <dbReference type="ARBA" id="ARBA00009695"/>
    </source>
</evidence>
<dbReference type="InterPro" id="IPR036388">
    <property type="entry name" value="WH-like_DNA-bd_sf"/>
</dbReference>
<dbReference type="Gene3D" id="1.10.10.10">
    <property type="entry name" value="Winged helix-like DNA-binding domain superfamily/Winged helix DNA-binding domain"/>
    <property type="match status" value="1"/>
</dbReference>
<evidence type="ECO:0000256" key="4">
    <source>
        <dbReference type="ARBA" id="ARBA00022490"/>
    </source>
</evidence>
<accession>A0ABY5V0W2</accession>
<name>A0ABY5V0W2_9BACT</name>
<evidence type="ECO:0000256" key="5">
    <source>
        <dbReference type="HAMAP-Rule" id="MF_01114"/>
    </source>
</evidence>
<evidence type="ECO:0000313" key="7">
    <source>
        <dbReference type="EMBL" id="UWN57772.1"/>
    </source>
</evidence>
<dbReference type="InterPro" id="IPR053924">
    <property type="entry name" value="RecX_HTH_2nd"/>
</dbReference>
<dbReference type="PANTHER" id="PTHR33602">
    <property type="entry name" value="REGULATORY PROTEIN RECX FAMILY PROTEIN"/>
    <property type="match status" value="1"/>
</dbReference>
<evidence type="ECO:0000259" key="6">
    <source>
        <dbReference type="Pfam" id="PF02631"/>
    </source>
</evidence>
<comment type="function">
    <text evidence="5">Modulates RecA activity.</text>
</comment>
<comment type="similarity">
    <text evidence="2 5">Belongs to the RecX family.</text>
</comment>
<reference evidence="7" key="1">
    <citation type="journal article" date="2022" name="Cell">
        <title>Design, construction, and in vivo augmentation of a complex gut microbiome.</title>
        <authorList>
            <person name="Cheng A.G."/>
            <person name="Ho P.Y."/>
            <person name="Aranda-Diaz A."/>
            <person name="Jain S."/>
            <person name="Yu F.B."/>
            <person name="Meng X."/>
            <person name="Wang M."/>
            <person name="Iakiviak M."/>
            <person name="Nagashima K."/>
            <person name="Zhao A."/>
            <person name="Murugkar P."/>
            <person name="Patil A."/>
            <person name="Atabakhsh K."/>
            <person name="Weakley A."/>
            <person name="Yan J."/>
            <person name="Brumbaugh A.R."/>
            <person name="Higginbottom S."/>
            <person name="Dimas A."/>
            <person name="Shiver A.L."/>
            <person name="Deutschbauer A."/>
            <person name="Neff N."/>
            <person name="Sonnenburg J.L."/>
            <person name="Huang K.C."/>
            <person name="Fischbach M.A."/>
        </authorList>
    </citation>
    <scope>NUCLEOTIDE SEQUENCE</scope>
    <source>
        <strain evidence="7">AP11</strain>
    </source>
</reference>
<comment type="subcellular location">
    <subcellularLocation>
        <location evidence="1 5">Cytoplasm</location>
    </subcellularLocation>
</comment>
<dbReference type="Proteomes" id="UP001059295">
    <property type="component" value="Chromosome"/>
</dbReference>
<evidence type="ECO:0000256" key="1">
    <source>
        <dbReference type="ARBA" id="ARBA00004496"/>
    </source>
</evidence>
<dbReference type="RefSeq" id="WP_019244796.1">
    <property type="nucleotide sequence ID" value="NZ_CAPH01000003.1"/>
</dbReference>
<evidence type="ECO:0000256" key="3">
    <source>
        <dbReference type="ARBA" id="ARBA00018111"/>
    </source>
</evidence>
<dbReference type="GeneID" id="82890679"/>
<feature type="domain" description="RecX second three-helical" evidence="6">
    <location>
        <begin position="58"/>
        <end position="99"/>
    </location>
</feature>
<dbReference type="EMBL" id="CP102294">
    <property type="protein sequence ID" value="UWN57772.1"/>
    <property type="molecule type" value="Genomic_DNA"/>
</dbReference>
<sequence length="161" mass="18730">MEVKRTKTPEQALRALMNVCAKSERAISDVRRSLTRWGVAPEQHQPIIDRLVRERFIDEARYAEAYVREKLNLSRWGVRKIRAALKAKRIPEQTIDEALAQADPQKLGTKLEESLRRKMQGTRAVSDYQMRGKLLRYGAGLGFDYDEVSDAIDRLMREREK</sequence>
<gene>
    <name evidence="5" type="primary">recX</name>
    <name evidence="7" type="ORF">NQ491_03055</name>
</gene>
<keyword evidence="4 5" id="KW-0963">Cytoplasm</keyword>
<evidence type="ECO:0000313" key="8">
    <source>
        <dbReference type="Proteomes" id="UP001059295"/>
    </source>
</evidence>
<dbReference type="Pfam" id="PF02631">
    <property type="entry name" value="RecX_HTH2"/>
    <property type="match status" value="1"/>
</dbReference>
<organism evidence="7 8">
    <name type="scientific">Alistipes ihumii AP11</name>
    <dbReference type="NCBI Taxonomy" id="1211813"/>
    <lineage>
        <taxon>Bacteria</taxon>
        <taxon>Pseudomonadati</taxon>
        <taxon>Bacteroidota</taxon>
        <taxon>Bacteroidia</taxon>
        <taxon>Bacteroidales</taxon>
        <taxon>Rikenellaceae</taxon>
        <taxon>Alistipes</taxon>
    </lineage>
</organism>
<proteinExistence type="inferred from homology"/>
<dbReference type="HAMAP" id="MF_01114">
    <property type="entry name" value="RecX"/>
    <property type="match status" value="1"/>
</dbReference>
<protein>
    <recommendedName>
        <fullName evidence="3 5">Regulatory protein RecX</fullName>
    </recommendedName>
</protein>